<dbReference type="Pfam" id="PF00626">
    <property type="entry name" value="Gelsolin"/>
    <property type="match status" value="3"/>
</dbReference>
<dbReference type="CDD" id="cd11290">
    <property type="entry name" value="gelsolin_S1_like"/>
    <property type="match status" value="1"/>
</dbReference>
<dbReference type="Proteomes" id="UP001527925">
    <property type="component" value="Unassembled WGS sequence"/>
</dbReference>
<reference evidence="2 3" key="1">
    <citation type="submission" date="2023-09" db="EMBL/GenBank/DDBJ databases">
        <title>Pangenome analysis of Batrachochytrium dendrobatidis and related Chytrids.</title>
        <authorList>
            <person name="Yacoub M.N."/>
            <person name="Stajich J.E."/>
            <person name="James T.Y."/>
        </authorList>
    </citation>
    <scope>NUCLEOTIDE SEQUENCE [LARGE SCALE GENOMIC DNA]</scope>
    <source>
        <strain evidence="2 3">JEL0888</strain>
    </source>
</reference>
<dbReference type="PANTHER" id="PTHR11977">
    <property type="entry name" value="VILLIN"/>
    <property type="match status" value="1"/>
</dbReference>
<dbReference type="SUPFAM" id="SSF55753">
    <property type="entry name" value="Actin depolymerizing proteins"/>
    <property type="match status" value="3"/>
</dbReference>
<feature type="domain" description="Gelsolin-like" evidence="1">
    <location>
        <begin position="58"/>
        <end position="135"/>
    </location>
</feature>
<proteinExistence type="predicted"/>
<feature type="domain" description="Gelsolin-like" evidence="1">
    <location>
        <begin position="176"/>
        <end position="238"/>
    </location>
</feature>
<keyword evidence="3" id="KW-1185">Reference proteome</keyword>
<name>A0ABR4MZX0_9FUNG</name>
<evidence type="ECO:0000313" key="3">
    <source>
        <dbReference type="Proteomes" id="UP001527925"/>
    </source>
</evidence>
<dbReference type="PANTHER" id="PTHR11977:SF130">
    <property type="entry name" value="SEVERIN"/>
    <property type="match status" value="1"/>
</dbReference>
<dbReference type="PRINTS" id="PR00597">
    <property type="entry name" value="GELSOLIN"/>
</dbReference>
<organism evidence="2 3">
    <name type="scientific">Polyrhizophydium stewartii</name>
    <dbReference type="NCBI Taxonomy" id="2732419"/>
    <lineage>
        <taxon>Eukaryota</taxon>
        <taxon>Fungi</taxon>
        <taxon>Fungi incertae sedis</taxon>
        <taxon>Chytridiomycota</taxon>
        <taxon>Chytridiomycota incertae sedis</taxon>
        <taxon>Chytridiomycetes</taxon>
        <taxon>Rhizophydiales</taxon>
        <taxon>Rhizophydiales incertae sedis</taxon>
        <taxon>Polyrhizophydium</taxon>
    </lineage>
</organism>
<feature type="domain" description="Gelsolin-like" evidence="1">
    <location>
        <begin position="290"/>
        <end position="361"/>
    </location>
</feature>
<comment type="caution">
    <text evidence="2">The sequence shown here is derived from an EMBL/GenBank/DDBJ whole genome shotgun (WGS) entry which is preliminary data.</text>
</comment>
<dbReference type="InterPro" id="IPR007123">
    <property type="entry name" value="Gelsolin-like_dom"/>
</dbReference>
<dbReference type="CDD" id="cd11292">
    <property type="entry name" value="gelsolin_S3_like"/>
    <property type="match status" value="1"/>
</dbReference>
<protein>
    <recommendedName>
        <fullName evidence="1">Gelsolin-like domain-containing protein</fullName>
    </recommendedName>
</protein>
<dbReference type="InterPro" id="IPR029006">
    <property type="entry name" value="ADF-H/Gelsolin-like_dom_sf"/>
</dbReference>
<dbReference type="CDD" id="cd11289">
    <property type="entry name" value="gelsolin_S2_like"/>
    <property type="match status" value="1"/>
</dbReference>
<evidence type="ECO:0000259" key="1">
    <source>
        <dbReference type="Pfam" id="PF00626"/>
    </source>
</evidence>
<dbReference type="EMBL" id="JADGIZ020000058">
    <property type="protein sequence ID" value="KAL2912779.1"/>
    <property type="molecule type" value="Genomic_DNA"/>
</dbReference>
<gene>
    <name evidence="2" type="ORF">HK105_207771</name>
</gene>
<accession>A0ABR4MZX0</accession>
<dbReference type="Gene3D" id="3.40.20.10">
    <property type="entry name" value="Severin"/>
    <property type="match status" value="3"/>
</dbReference>
<evidence type="ECO:0000313" key="2">
    <source>
        <dbReference type="EMBL" id="KAL2912779.1"/>
    </source>
</evidence>
<sequence>MPKKQLDISETNIAGLGTELEKQVHLNSAKTAAEWKDVGNQPGTKVWRVENFHIVAWPESDYGRFFSGDSYIVLHTYKKKDSPALFHNVHFWLGLQTSQDEAGTAAYKTVELDDYLHGVATQFREVQGFESDTFLSYFPHLFVSEGGVASGFNHVKPEEYRPRLLQVKGKNNKLIVREVPRTHESLNSGDVFLADTGLIIYQWNGSRSNGQEKNKAMSFANALASERKVGKVQVYDEGDSDATPFWDAIGGRGTVMSADEGGRDSQVATGDRKLYRIDDSTGELRISLVATKTIKRAHFETTDVYIFDAVSEVYVWMGAKATKNEKARGLQLAMRYLVTAGRPTTLPIVRVLEGGESQPFLSMLDP</sequence>
<dbReference type="InterPro" id="IPR007122">
    <property type="entry name" value="Villin/Gelsolin"/>
</dbReference>
<dbReference type="SMART" id="SM00262">
    <property type="entry name" value="GEL"/>
    <property type="match status" value="3"/>
</dbReference>